<sequence length="626" mass="68835">MEAFELPEVMDECEDVSHRCLVGKILAPKILNKPAVTNILPATWKTRVGVVITPWKENIFLFQFEDFEDRVRVLQEAPWSVMGSLLVLQPLPLGKAIDELDFRWSPFWVQVHGLPLDKMTRVHGEVIGSRIGRLVEIEALSNGLLIHRSFLRLRVEVDVSKPLLQGFILSRRDSSGLVSDGLKVYYKYERLSEFCYDCGRIGHDKLACKFVSREEGLHSGYGPNQRTRHAKSLNLLQSSMRRTTEDLRTGRDKPEPHLHIPISRMAACRQEADGDEASGTATPTTHQLATNVGVHSVRSRVVKLGATEPFQSEAPHPCSLVVSQEQSFEQGPSLHESGLVSGPSPLCNSNLGPTIMEGEAQISLNPTLEQSDLPLSALYFVTEPSEVLLLISQPMGSKDHPSISVQELSPSPSPERTGPSEPSIDLCISTVFNTLSLKRPLGDEDICDLVAKKKVKGAVLEMDGAAVDSQALCVFAPKPKARVLAQRKGRNEHLFNHCLVDLAGVIAKAKRNEAEFLATCPVLTSPQSAVSGVASRGSSWVPPLSGHWKLNCDAAVDLKHSRGTIAVLLHDHMGHLVDGLVRKTRLRSVAQSELLAIRDRIAILLALVYGLISLLQIIVLFCVMIC</sequence>
<reference evidence="1 2" key="1">
    <citation type="journal article" date="2022" name="Plant J.">
        <title>Chromosome-level genome of Camellia lanceoleosa provides a valuable resource for understanding genome evolution and self-incompatibility.</title>
        <authorList>
            <person name="Gong W."/>
            <person name="Xiao S."/>
            <person name="Wang L."/>
            <person name="Liao Z."/>
            <person name="Chang Y."/>
            <person name="Mo W."/>
            <person name="Hu G."/>
            <person name="Li W."/>
            <person name="Zhao G."/>
            <person name="Zhu H."/>
            <person name="Hu X."/>
            <person name="Ji K."/>
            <person name="Xiang X."/>
            <person name="Song Q."/>
            <person name="Yuan D."/>
            <person name="Jin S."/>
            <person name="Zhang L."/>
        </authorList>
    </citation>
    <scope>NUCLEOTIDE SEQUENCE [LARGE SCALE GENOMIC DNA]</scope>
    <source>
        <strain evidence="1">SQ_2022a</strain>
    </source>
</reference>
<name>A0ACC0H9W4_9ERIC</name>
<protein>
    <submittedName>
        <fullName evidence="1">Uncharacterized protein</fullName>
    </submittedName>
</protein>
<keyword evidence="2" id="KW-1185">Reference proteome</keyword>
<gene>
    <name evidence="1" type="ORF">LOK49_LG06G00399</name>
</gene>
<dbReference type="EMBL" id="CM045762">
    <property type="protein sequence ID" value="KAI8009834.1"/>
    <property type="molecule type" value="Genomic_DNA"/>
</dbReference>
<dbReference type="Proteomes" id="UP001060215">
    <property type="component" value="Chromosome 5"/>
</dbReference>
<comment type="caution">
    <text evidence="1">The sequence shown here is derived from an EMBL/GenBank/DDBJ whole genome shotgun (WGS) entry which is preliminary data.</text>
</comment>
<evidence type="ECO:0000313" key="1">
    <source>
        <dbReference type="EMBL" id="KAI8009834.1"/>
    </source>
</evidence>
<proteinExistence type="predicted"/>
<organism evidence="1 2">
    <name type="scientific">Camellia lanceoleosa</name>
    <dbReference type="NCBI Taxonomy" id="1840588"/>
    <lineage>
        <taxon>Eukaryota</taxon>
        <taxon>Viridiplantae</taxon>
        <taxon>Streptophyta</taxon>
        <taxon>Embryophyta</taxon>
        <taxon>Tracheophyta</taxon>
        <taxon>Spermatophyta</taxon>
        <taxon>Magnoliopsida</taxon>
        <taxon>eudicotyledons</taxon>
        <taxon>Gunneridae</taxon>
        <taxon>Pentapetalae</taxon>
        <taxon>asterids</taxon>
        <taxon>Ericales</taxon>
        <taxon>Theaceae</taxon>
        <taxon>Camellia</taxon>
    </lineage>
</organism>
<accession>A0ACC0H9W4</accession>
<evidence type="ECO:0000313" key="2">
    <source>
        <dbReference type="Proteomes" id="UP001060215"/>
    </source>
</evidence>